<dbReference type="InterPro" id="IPR036397">
    <property type="entry name" value="RNaseH_sf"/>
</dbReference>
<evidence type="ECO:0000313" key="5">
    <source>
        <dbReference type="EMBL" id="EFP12476.1"/>
    </source>
</evidence>
<dbReference type="InterPro" id="IPR003165">
    <property type="entry name" value="Piwi"/>
</dbReference>
<dbReference type="PROSITE" id="PS50822">
    <property type="entry name" value="PIWI"/>
    <property type="match status" value="1"/>
</dbReference>
<dbReference type="InterPro" id="IPR036085">
    <property type="entry name" value="PAZ_dom_sf"/>
</dbReference>
<dbReference type="FunCoup" id="E3LV53">
    <property type="interactions" value="83"/>
</dbReference>
<accession>E3LV53</accession>
<dbReference type="AlphaFoldDB" id="E3LV53"/>
<dbReference type="CDD" id="cd04658">
    <property type="entry name" value="Piwi_piwi-like_Euk"/>
    <property type="match status" value="1"/>
</dbReference>
<dbReference type="CDD" id="cd02845">
    <property type="entry name" value="PAZ_piwi_like"/>
    <property type="match status" value="1"/>
</dbReference>
<dbReference type="InterPro" id="IPR012337">
    <property type="entry name" value="RNaseH-like_sf"/>
</dbReference>
<dbReference type="HOGENOM" id="CLU_008813_0_0_1"/>
<dbReference type="STRING" id="31234.E3LV53"/>
<organism evidence="6">
    <name type="scientific">Caenorhabditis remanei</name>
    <name type="common">Caenorhabditis vulgaris</name>
    <dbReference type="NCBI Taxonomy" id="31234"/>
    <lineage>
        <taxon>Eukaryota</taxon>
        <taxon>Metazoa</taxon>
        <taxon>Ecdysozoa</taxon>
        <taxon>Nematoda</taxon>
        <taxon>Chromadorea</taxon>
        <taxon>Rhabditida</taxon>
        <taxon>Rhabditina</taxon>
        <taxon>Rhabditomorpha</taxon>
        <taxon>Rhabditoidea</taxon>
        <taxon>Rhabditidae</taxon>
        <taxon>Peloderinae</taxon>
        <taxon>Caenorhabditis</taxon>
    </lineage>
</organism>
<feature type="region of interest" description="Disordered" evidence="2">
    <location>
        <begin position="1"/>
        <end position="23"/>
    </location>
</feature>
<dbReference type="InterPro" id="IPR003100">
    <property type="entry name" value="PAZ_dom"/>
</dbReference>
<proteinExistence type="inferred from homology"/>
<dbReference type="Proteomes" id="UP000008281">
    <property type="component" value="Unassembled WGS sequence"/>
</dbReference>
<feature type="domain" description="PAZ" evidence="3">
    <location>
        <begin position="235"/>
        <end position="361"/>
    </location>
</feature>
<dbReference type="Gene3D" id="3.30.420.10">
    <property type="entry name" value="Ribonuclease H-like superfamily/Ribonuclease H"/>
    <property type="match status" value="1"/>
</dbReference>
<evidence type="ECO:0000259" key="4">
    <source>
        <dbReference type="PROSITE" id="PS50822"/>
    </source>
</evidence>
<dbReference type="PANTHER" id="PTHR22891">
    <property type="entry name" value="EUKARYOTIC TRANSLATION INITIATION FACTOR 2C"/>
    <property type="match status" value="1"/>
</dbReference>
<sequence length="872" mass="99836">MASGSGRGRGRGSGTNNSGERTQDYYGTIQPDLFVRQPGEPKIGSSGRPQRCFANFVPIEMEKADYSIYQFHIEFDPVVDSKHVRERMLLHENVTDEIGCYHVFDGMILYLTKEWHQNQEIEVPHPNTGDLIKVIFKQTNRFLLDNAQTINIFNTIVRRCFDEMQLVQLGRHYFNSKDARNVREYNMSILPGFETAIRMYENQLMLCVENRFKMVRRDSMFDLVSLYYIKTCNGGLKKEMGASQNNRQRVQEKMNEMYGGSTIITLYNNKLHRFTRLDWTINPLSEFQKDGQSITLKEYFKIQYGKEIKHDDQPIIVSFSYMVLDFRISHFYFQISEGKPKQPGEPPQVNYIVPELCFPTGLTDEMRKDFRMMKEIAMYTRLSPQQRLQETRKLITEFHSNERVQACLNYWGIRLADDLANVNARVLKSEPLHAEGTKKYEGRNAEWARGVKESGIYRRSDMTNWIVVGPNSGNSGMLIQKFIGKQKNFEFLKFQISFSGESSRLGSTLRVPIGDPMCVPIKGVTPNDYLEGVKLAIKQVAGETVHMLVVMLVDDNKTRYDSLKKFLCVECPIPNQCVNLRTLAGKSSDGGENKNFGSIVLKIFLQMICKTGGALWKVNIPLSDTMIVGYDLYHDSTLKGKTVGACVSTTSGDFTEFYSQTRPHENPTQLGNNLTHFVRKALKKYYDNNNNTLPTRLILYRDGAGDGQIPYIKNTEVKLVRDACDMVTQRAAKINNKEHKPITLAFIIVTKRVNMRILKQGASSNTAINPDPGTVVDTVVTRPERMDFYLVPQFVNQGTVTPVSYNIIYDDTGLGPDKQQQLAFKLCHLYYNWQGTVRVPAPCQYAHKLAFLTAQSLHGDSDEQLRDKLFFL</sequence>
<dbReference type="OrthoDB" id="445936at2759"/>
<evidence type="ECO:0000259" key="3">
    <source>
        <dbReference type="PROSITE" id="PS50821"/>
    </source>
</evidence>
<dbReference type="SUPFAM" id="SSF101690">
    <property type="entry name" value="PAZ domain"/>
    <property type="match status" value="1"/>
</dbReference>
<reference evidence="5" key="1">
    <citation type="submission" date="2007-07" db="EMBL/GenBank/DDBJ databases">
        <title>PCAP assembly of the Caenorhabditis remanei genome.</title>
        <authorList>
            <consortium name="The Caenorhabditis remanei Sequencing Consortium"/>
            <person name="Wilson R.K."/>
        </authorList>
    </citation>
    <scope>NUCLEOTIDE SEQUENCE [LARGE SCALE GENOMIC DNA]</scope>
    <source>
        <strain evidence="5">PB4641</strain>
    </source>
</reference>
<feature type="domain" description="Piwi" evidence="4">
    <location>
        <begin position="547"/>
        <end position="858"/>
    </location>
</feature>
<dbReference type="Gene3D" id="2.170.260.10">
    <property type="entry name" value="paz domain"/>
    <property type="match status" value="1"/>
</dbReference>
<dbReference type="Pfam" id="PF02170">
    <property type="entry name" value="PAZ"/>
    <property type="match status" value="1"/>
</dbReference>
<name>E3LV53_CAERE</name>
<comment type="similarity">
    <text evidence="1">Belongs to the argonaute family.</text>
</comment>
<feature type="compositionally biased region" description="Gly residues" evidence="2">
    <location>
        <begin position="1"/>
        <end position="13"/>
    </location>
</feature>
<dbReference type="EMBL" id="DS268416">
    <property type="protein sequence ID" value="EFP12476.1"/>
    <property type="molecule type" value="Genomic_DNA"/>
</dbReference>
<dbReference type="GO" id="GO:0003723">
    <property type="term" value="F:RNA binding"/>
    <property type="evidence" value="ECO:0007669"/>
    <property type="project" value="InterPro"/>
</dbReference>
<dbReference type="SUPFAM" id="SSF53098">
    <property type="entry name" value="Ribonuclease H-like"/>
    <property type="match status" value="1"/>
</dbReference>
<dbReference type="Pfam" id="PF23278">
    <property type="entry name" value="Piwi_N"/>
    <property type="match status" value="1"/>
</dbReference>
<gene>
    <name evidence="5" type="ORF">CRE_29675</name>
</gene>
<evidence type="ECO:0000313" key="6">
    <source>
        <dbReference type="Proteomes" id="UP000008281"/>
    </source>
</evidence>
<dbReference type="Gene3D" id="3.40.50.2300">
    <property type="match status" value="1"/>
</dbReference>
<evidence type="ECO:0000256" key="1">
    <source>
        <dbReference type="RuleBase" id="RU361178"/>
    </source>
</evidence>
<dbReference type="InParanoid" id="E3LV53"/>
<dbReference type="PROSITE" id="PS50821">
    <property type="entry name" value="PAZ"/>
    <property type="match status" value="1"/>
</dbReference>
<dbReference type="SMART" id="SM00950">
    <property type="entry name" value="Piwi"/>
    <property type="match status" value="1"/>
</dbReference>
<protein>
    <recommendedName>
        <fullName evidence="7">Piwi domain-containing protein</fullName>
    </recommendedName>
</protein>
<dbReference type="OMA" id="IVHYHVD"/>
<dbReference type="Pfam" id="PF02171">
    <property type="entry name" value="Piwi"/>
    <property type="match status" value="1"/>
</dbReference>
<evidence type="ECO:0000256" key="2">
    <source>
        <dbReference type="SAM" id="MobiDB-lite"/>
    </source>
</evidence>
<evidence type="ECO:0008006" key="7">
    <source>
        <dbReference type="Google" id="ProtNLM"/>
    </source>
</evidence>
<keyword evidence="6" id="KW-1185">Reference proteome</keyword>
<dbReference type="eggNOG" id="KOG1042">
    <property type="taxonomic scope" value="Eukaryota"/>
</dbReference>
<dbReference type="SMART" id="SM00949">
    <property type="entry name" value="PAZ"/>
    <property type="match status" value="1"/>
</dbReference>